<evidence type="ECO:0000313" key="2">
    <source>
        <dbReference type="Proteomes" id="UP001322138"/>
    </source>
</evidence>
<reference evidence="1 2" key="1">
    <citation type="journal article" date="2023" name="bioRxiv">
        <title>High-quality genome assemblies of four members of thePodospora anserinaspecies complex.</title>
        <authorList>
            <person name="Ament-Velasquez S.L."/>
            <person name="Vogan A.A."/>
            <person name="Wallerman O."/>
            <person name="Hartmann F."/>
            <person name="Gautier V."/>
            <person name="Silar P."/>
            <person name="Giraud T."/>
            <person name="Johannesson H."/>
        </authorList>
    </citation>
    <scope>NUCLEOTIDE SEQUENCE [LARGE SCALE GENOMIC DNA]</scope>
    <source>
        <strain evidence="1 2">CBS 112042</strain>
    </source>
</reference>
<dbReference type="Proteomes" id="UP001322138">
    <property type="component" value="Unassembled WGS sequence"/>
</dbReference>
<dbReference type="RefSeq" id="XP_062729345.1">
    <property type="nucleotide sequence ID" value="XM_062872971.1"/>
</dbReference>
<comment type="caution">
    <text evidence="1">The sequence shown here is derived from an EMBL/GenBank/DDBJ whole genome shotgun (WGS) entry which is preliminary data.</text>
</comment>
<accession>A0ABR0F9J4</accession>
<organism evidence="1 2">
    <name type="scientific">Podospora bellae-mahoneyi</name>
    <dbReference type="NCBI Taxonomy" id="2093777"/>
    <lineage>
        <taxon>Eukaryota</taxon>
        <taxon>Fungi</taxon>
        <taxon>Dikarya</taxon>
        <taxon>Ascomycota</taxon>
        <taxon>Pezizomycotina</taxon>
        <taxon>Sordariomycetes</taxon>
        <taxon>Sordariomycetidae</taxon>
        <taxon>Sordariales</taxon>
        <taxon>Podosporaceae</taxon>
        <taxon>Podospora</taxon>
    </lineage>
</organism>
<evidence type="ECO:0000313" key="1">
    <source>
        <dbReference type="EMBL" id="KAK4640369.1"/>
    </source>
</evidence>
<protein>
    <submittedName>
        <fullName evidence="1">Uncharacterized protein</fullName>
    </submittedName>
</protein>
<proteinExistence type="predicted"/>
<dbReference type="EMBL" id="JAFFGZ010000008">
    <property type="protein sequence ID" value="KAK4640369.1"/>
    <property type="molecule type" value="Genomic_DNA"/>
</dbReference>
<keyword evidence="2" id="KW-1185">Reference proteome</keyword>
<dbReference type="GeneID" id="87892325"/>
<name>A0ABR0F9J4_9PEZI</name>
<gene>
    <name evidence="1" type="ORF">QC761_0091280</name>
</gene>
<sequence length="166" mass="17925">MTSTSSISDSLISAGNKGLVSPLACQKRPIRTASPEAFCLITNPRSSTWSGFSTVFLARKPSRRRTTRFTAPRKRTYPLPFSSIPVSTTFPIHSGRRSSPLGPTRGIKVISSKTLPSKPAHDHVGAKYSLVCGRSLGVSVNHKSSSSSLSSHIPQRFFHDVSLSIS</sequence>